<dbReference type="EMBL" id="RAXZ01000087">
    <property type="protein sequence ID" value="RKG46560.1"/>
    <property type="molecule type" value="Genomic_DNA"/>
</dbReference>
<evidence type="ECO:0000256" key="4">
    <source>
        <dbReference type="ARBA" id="ARBA00023134"/>
    </source>
</evidence>
<name>A0A3A8FU79_9GAMM</name>
<reference evidence="5 6" key="1">
    <citation type="submission" date="2018-09" db="EMBL/GenBank/DDBJ databases">
        <title>The draft genome of Acinetobacter spp. strains.</title>
        <authorList>
            <person name="Qin J."/>
            <person name="Feng Y."/>
            <person name="Zong Z."/>
        </authorList>
    </citation>
    <scope>NUCLEOTIDE SEQUENCE [LARGE SCALE GENOMIC DNA]</scope>
    <source>
        <strain evidence="5 6">WCHAc060002</strain>
    </source>
</reference>
<accession>A0A3A8FU79</accession>
<evidence type="ECO:0000256" key="1">
    <source>
        <dbReference type="ARBA" id="ARBA00005290"/>
    </source>
</evidence>
<proteinExistence type="inferred from homology"/>
<keyword evidence="3" id="KW-0378">Hydrolase</keyword>
<dbReference type="Gene3D" id="3.40.50.300">
    <property type="entry name" value="P-loop containing nucleotide triphosphate hydrolases"/>
    <property type="match status" value="1"/>
</dbReference>
<dbReference type="GO" id="GO:0016787">
    <property type="term" value="F:hydrolase activity"/>
    <property type="evidence" value="ECO:0007669"/>
    <property type="project" value="UniProtKB-KW"/>
</dbReference>
<comment type="similarity">
    <text evidence="1">Belongs to the GPN-loop GTPase family.</text>
</comment>
<dbReference type="RefSeq" id="WP_120368493.1">
    <property type="nucleotide sequence ID" value="NZ_RAXZ01000087.1"/>
</dbReference>
<dbReference type="PANTHER" id="PTHR42708:SF1">
    <property type="entry name" value="GLIDING MOTILITY PROTEIN MGLA"/>
    <property type="match status" value="1"/>
</dbReference>
<dbReference type="CDD" id="cd00882">
    <property type="entry name" value="Ras_like_GTPase"/>
    <property type="match status" value="1"/>
</dbReference>
<dbReference type="InterPro" id="IPR027417">
    <property type="entry name" value="P-loop_NTPase"/>
</dbReference>
<keyword evidence="4" id="KW-0342">GTP-binding</keyword>
<dbReference type="PANTHER" id="PTHR42708">
    <property type="entry name" value="ATP/GTP-BINDING PROTEIN-RELATED"/>
    <property type="match status" value="1"/>
</dbReference>
<dbReference type="InterPro" id="IPR004130">
    <property type="entry name" value="Gpn"/>
</dbReference>
<evidence type="ECO:0000256" key="2">
    <source>
        <dbReference type="ARBA" id="ARBA00022741"/>
    </source>
</evidence>
<evidence type="ECO:0000256" key="3">
    <source>
        <dbReference type="ARBA" id="ARBA00022801"/>
    </source>
</evidence>
<dbReference type="SUPFAM" id="SSF52540">
    <property type="entry name" value="P-loop containing nucleoside triphosphate hydrolases"/>
    <property type="match status" value="1"/>
</dbReference>
<evidence type="ECO:0000313" key="6">
    <source>
        <dbReference type="Proteomes" id="UP000281084"/>
    </source>
</evidence>
<dbReference type="GO" id="GO:0005525">
    <property type="term" value="F:GTP binding"/>
    <property type="evidence" value="ECO:0007669"/>
    <property type="project" value="UniProtKB-KW"/>
</dbReference>
<comment type="caution">
    <text evidence="5">The sequence shown here is derived from an EMBL/GenBank/DDBJ whole genome shotgun (WGS) entry which is preliminary data.</text>
</comment>
<dbReference type="Proteomes" id="UP000281084">
    <property type="component" value="Unassembled WGS sequence"/>
</dbReference>
<dbReference type="InterPro" id="IPR052705">
    <property type="entry name" value="Gliding_Motility_GTPase"/>
</dbReference>
<organism evidence="5 6">
    <name type="scientific">Acinetobacter cumulans</name>
    <dbReference type="NCBI Taxonomy" id="2136182"/>
    <lineage>
        <taxon>Bacteria</taxon>
        <taxon>Pseudomonadati</taxon>
        <taxon>Pseudomonadota</taxon>
        <taxon>Gammaproteobacteria</taxon>
        <taxon>Moraxellales</taxon>
        <taxon>Moraxellaceae</taxon>
        <taxon>Acinetobacter</taxon>
    </lineage>
</organism>
<keyword evidence="2" id="KW-0547">Nucleotide-binding</keyword>
<evidence type="ECO:0000313" key="5">
    <source>
        <dbReference type="EMBL" id="RKG46560.1"/>
    </source>
</evidence>
<dbReference type="Pfam" id="PF03029">
    <property type="entry name" value="ATP_bind_1"/>
    <property type="match status" value="1"/>
</dbReference>
<sequence length="182" mass="20288">MILQQYKIVFGGTMGAGKSSAIKALSDIPVVSTEAVNTDLDAHNKYLTTVGIDYGEISLEDGTKIGLYGTPGQDRFDFMWTIVCQGAIGTVVLIDHSNPDRLKDLEFYLDAFQKYSTNIVIGVTHIDEQKDQLLKIYYDWMSVNNRHHPLFAVDARQKDDVLLMIETLIASLEVQSVAAEIE</sequence>
<gene>
    <name evidence="5" type="ORF">D7V64_17345</name>
</gene>
<dbReference type="AlphaFoldDB" id="A0A3A8FU79"/>
<protein>
    <submittedName>
        <fullName evidence="5">GTP-binding protein</fullName>
    </submittedName>
</protein>